<keyword evidence="1" id="KW-1133">Transmembrane helix</keyword>
<reference evidence="2" key="1">
    <citation type="submission" date="2022-11" db="EMBL/GenBank/DDBJ databases">
        <title>Draft genome sequence of Hoeflea poritis E7-10 and Hoeflea prorocentri PM5-8, separated from scleractinian coral Porites lutea and marine dinoflagellate.</title>
        <authorList>
            <person name="Zhang G."/>
            <person name="Wei Q."/>
            <person name="Cai L."/>
        </authorList>
    </citation>
    <scope>NUCLEOTIDE SEQUENCE</scope>
    <source>
        <strain evidence="2">PM5-8</strain>
    </source>
</reference>
<dbReference type="AlphaFoldDB" id="A0A9X3ZJL1"/>
<evidence type="ECO:0000313" key="2">
    <source>
        <dbReference type="EMBL" id="MDA5401003.1"/>
    </source>
</evidence>
<proteinExistence type="predicted"/>
<dbReference type="Proteomes" id="UP001151234">
    <property type="component" value="Unassembled WGS sequence"/>
</dbReference>
<keyword evidence="1" id="KW-0812">Transmembrane</keyword>
<keyword evidence="3" id="KW-1185">Reference proteome</keyword>
<evidence type="ECO:0000256" key="1">
    <source>
        <dbReference type="SAM" id="Phobius"/>
    </source>
</evidence>
<protein>
    <submittedName>
        <fullName evidence="2">Uncharacterized protein</fullName>
    </submittedName>
</protein>
<dbReference type="EMBL" id="JAPJZI010000001">
    <property type="protein sequence ID" value="MDA5401003.1"/>
    <property type="molecule type" value="Genomic_DNA"/>
</dbReference>
<name>A0A9X3ZJL1_9HYPH</name>
<gene>
    <name evidence="2" type="ORF">OQ273_20685</name>
</gene>
<keyword evidence="1" id="KW-0472">Membrane</keyword>
<evidence type="ECO:0000313" key="3">
    <source>
        <dbReference type="Proteomes" id="UP001151234"/>
    </source>
</evidence>
<dbReference type="RefSeq" id="WP_267992816.1">
    <property type="nucleotide sequence ID" value="NZ_JAPJZI010000001.1"/>
</dbReference>
<sequence>MADHDDQSRKALQDLEKLKDEGNLLHAPKLKTKSKTVTGHFMAKDVDPSDKIEVWGTRIGRILSLIALVALVIWLANFLQSN</sequence>
<accession>A0A9X3ZJL1</accession>
<feature type="transmembrane region" description="Helical" evidence="1">
    <location>
        <begin position="59"/>
        <end position="79"/>
    </location>
</feature>
<comment type="caution">
    <text evidence="2">The sequence shown here is derived from an EMBL/GenBank/DDBJ whole genome shotgun (WGS) entry which is preliminary data.</text>
</comment>
<organism evidence="2 3">
    <name type="scientific">Hoeflea prorocentri</name>
    <dbReference type="NCBI Taxonomy" id="1922333"/>
    <lineage>
        <taxon>Bacteria</taxon>
        <taxon>Pseudomonadati</taxon>
        <taxon>Pseudomonadota</taxon>
        <taxon>Alphaproteobacteria</taxon>
        <taxon>Hyphomicrobiales</taxon>
        <taxon>Rhizobiaceae</taxon>
        <taxon>Hoeflea</taxon>
    </lineage>
</organism>